<protein>
    <submittedName>
        <fullName evidence="2">Uncharacterized protein</fullName>
    </submittedName>
</protein>
<evidence type="ECO:0000313" key="2">
    <source>
        <dbReference type="EMBL" id="RAK59961.1"/>
    </source>
</evidence>
<dbReference type="InterPro" id="IPR052943">
    <property type="entry name" value="TMTC_O-mannosyl-trnsfr"/>
</dbReference>
<dbReference type="AlphaFoldDB" id="A0A328B0J2"/>
<dbReference type="OrthoDB" id="7210153at2"/>
<proteinExistence type="predicted"/>
<dbReference type="Gene3D" id="1.25.40.10">
    <property type="entry name" value="Tetratricopeptide repeat domain"/>
    <property type="match status" value="1"/>
</dbReference>
<evidence type="ECO:0000256" key="1">
    <source>
        <dbReference type="PROSITE-ProRule" id="PRU00339"/>
    </source>
</evidence>
<dbReference type="EMBL" id="QFYP01000001">
    <property type="protein sequence ID" value="RAK59961.1"/>
    <property type="molecule type" value="Genomic_DNA"/>
</dbReference>
<dbReference type="PANTHER" id="PTHR44809">
    <property type="match status" value="1"/>
</dbReference>
<accession>A0A328B0J2</accession>
<name>A0A328B0J2_9CAUL</name>
<keyword evidence="3" id="KW-1185">Reference proteome</keyword>
<dbReference type="RefSeq" id="WP_111457254.1">
    <property type="nucleotide sequence ID" value="NZ_QFYP01000001.1"/>
</dbReference>
<dbReference type="PANTHER" id="PTHR44809:SF1">
    <property type="entry name" value="PROTEIN O-MANNOSYL-TRANSFERASE TMTC1"/>
    <property type="match status" value="1"/>
</dbReference>
<dbReference type="InterPro" id="IPR011990">
    <property type="entry name" value="TPR-like_helical_dom_sf"/>
</dbReference>
<evidence type="ECO:0000313" key="3">
    <source>
        <dbReference type="Proteomes" id="UP000249842"/>
    </source>
</evidence>
<dbReference type="Proteomes" id="UP000249842">
    <property type="component" value="Unassembled WGS sequence"/>
</dbReference>
<dbReference type="Gene3D" id="3.40.50.2000">
    <property type="entry name" value="Glycogen Phosphorylase B"/>
    <property type="match status" value="1"/>
</dbReference>
<reference evidence="3" key="1">
    <citation type="submission" date="2018-05" db="EMBL/GenBank/DDBJ databases">
        <authorList>
            <person name="Li X."/>
        </authorList>
    </citation>
    <scope>NUCLEOTIDE SEQUENCE [LARGE SCALE GENOMIC DNA]</scope>
    <source>
        <strain evidence="3">HKS-05</strain>
    </source>
</reference>
<dbReference type="SUPFAM" id="SSF48452">
    <property type="entry name" value="TPR-like"/>
    <property type="match status" value="1"/>
</dbReference>
<comment type="caution">
    <text evidence="2">The sequence shown here is derived from an EMBL/GenBank/DDBJ whole genome shotgun (WGS) entry which is preliminary data.</text>
</comment>
<dbReference type="InterPro" id="IPR019734">
    <property type="entry name" value="TPR_rpt"/>
</dbReference>
<keyword evidence="1" id="KW-0802">TPR repeat</keyword>
<dbReference type="SUPFAM" id="SSF53756">
    <property type="entry name" value="UDP-Glycosyltransferase/glycogen phosphorylase"/>
    <property type="match status" value="1"/>
</dbReference>
<gene>
    <name evidence="2" type="ORF">DJ021_09170</name>
</gene>
<organism evidence="2 3">
    <name type="scientific">Phenylobacterium hankyongense</name>
    <dbReference type="NCBI Taxonomy" id="1813876"/>
    <lineage>
        <taxon>Bacteria</taxon>
        <taxon>Pseudomonadati</taxon>
        <taxon>Pseudomonadota</taxon>
        <taxon>Alphaproteobacteria</taxon>
        <taxon>Caulobacterales</taxon>
        <taxon>Caulobacteraceae</taxon>
        <taxon>Phenylobacterium</taxon>
    </lineage>
</organism>
<sequence length="350" mass="37996">MISSEGWDANLAKALLDRAADAHRVGDLAAAERGYLALGAMPAALHNLGVLYAATARFDEAERSLRGALALEPDFAPAQHALALELLAQGRYAEGWPLYEARRRIPGLRTPNPQMRIAEWRGENLAGKRLIVWAEQGFGDQLQFARFFRSLPSDCEVLFVCPPELAPLFPGCIVGQGRVELPMADYWTLICSLPLHLGVTVETLPPPAPLPVKRRSGGGVGVMGRGRPTHANDAHRSLPADLAAWLLELGQDLSPEATGARTFADTAATVAGLDLVISVDTSVAHLAGCLGTPAWVLLPAVDTDWRWLRGRDDSPWYPGMRLFRQESSGDWAPVVRRVRDAVDDVRRAVG</sequence>
<dbReference type="PROSITE" id="PS50005">
    <property type="entry name" value="TPR"/>
    <property type="match status" value="1"/>
</dbReference>
<feature type="repeat" description="TPR" evidence="1">
    <location>
        <begin position="42"/>
        <end position="75"/>
    </location>
</feature>